<feature type="compositionally biased region" description="Basic and acidic residues" evidence="7">
    <location>
        <begin position="11"/>
        <end position="22"/>
    </location>
</feature>
<dbReference type="GO" id="GO:0000976">
    <property type="term" value="F:transcription cis-regulatory region binding"/>
    <property type="evidence" value="ECO:0007669"/>
    <property type="project" value="TreeGrafter"/>
</dbReference>
<evidence type="ECO:0000259" key="8">
    <source>
        <dbReference type="PROSITE" id="PS50048"/>
    </source>
</evidence>
<dbReference type="Pfam" id="PF00172">
    <property type="entry name" value="Zn_clus"/>
    <property type="match status" value="1"/>
</dbReference>
<evidence type="ECO:0000256" key="4">
    <source>
        <dbReference type="ARBA" id="ARBA00023125"/>
    </source>
</evidence>
<dbReference type="RefSeq" id="XP_030981662.1">
    <property type="nucleotide sequence ID" value="XM_031127546.1"/>
</dbReference>
<dbReference type="GO" id="GO:0045944">
    <property type="term" value="P:positive regulation of transcription by RNA polymerase II"/>
    <property type="evidence" value="ECO:0007669"/>
    <property type="project" value="TreeGrafter"/>
</dbReference>
<feature type="compositionally biased region" description="Basic residues" evidence="7">
    <location>
        <begin position="40"/>
        <end position="52"/>
    </location>
</feature>
<keyword evidence="9" id="KW-1185">Reference proteome</keyword>
<gene>
    <name evidence="10" type="ORF">PgNI_07536</name>
</gene>
<dbReference type="InterPro" id="IPR001138">
    <property type="entry name" value="Zn2Cys6_DnaBD"/>
</dbReference>
<reference evidence="10" key="3">
    <citation type="submission" date="2025-08" db="UniProtKB">
        <authorList>
            <consortium name="RefSeq"/>
        </authorList>
    </citation>
    <scope>IDENTIFICATION</scope>
    <source>
        <strain evidence="10">NI907</strain>
    </source>
</reference>
<protein>
    <recommendedName>
        <fullName evidence="8">Zn(2)-C6 fungal-type domain-containing protein</fullName>
    </recommendedName>
</protein>
<dbReference type="InterPro" id="IPR036864">
    <property type="entry name" value="Zn2-C6_fun-type_DNA-bd_sf"/>
</dbReference>
<feature type="compositionally biased region" description="Gly residues" evidence="7">
    <location>
        <begin position="714"/>
        <end position="724"/>
    </location>
</feature>
<dbReference type="PANTHER" id="PTHR37534:SF23">
    <property type="entry name" value="ZN(II)2CYS6 TRANSCRIPTION FACTOR (EUROFUNG)"/>
    <property type="match status" value="1"/>
</dbReference>
<reference evidence="10" key="2">
    <citation type="submission" date="2019-10" db="EMBL/GenBank/DDBJ databases">
        <authorList>
            <consortium name="NCBI Genome Project"/>
        </authorList>
    </citation>
    <scope>NUCLEOTIDE SEQUENCE</scope>
    <source>
        <strain evidence="10">NI907</strain>
    </source>
</reference>
<feature type="region of interest" description="Disordered" evidence="7">
    <location>
        <begin position="299"/>
        <end position="326"/>
    </location>
</feature>
<evidence type="ECO:0000256" key="6">
    <source>
        <dbReference type="ARBA" id="ARBA00023242"/>
    </source>
</evidence>
<keyword evidence="6" id="KW-0539">Nucleus</keyword>
<dbReference type="PANTHER" id="PTHR37534">
    <property type="entry name" value="TRANSCRIPTIONAL ACTIVATOR PROTEIN UGA3"/>
    <property type="match status" value="1"/>
</dbReference>
<dbReference type="InterPro" id="IPR021858">
    <property type="entry name" value="Fun_TF"/>
</dbReference>
<evidence type="ECO:0000256" key="5">
    <source>
        <dbReference type="ARBA" id="ARBA00023163"/>
    </source>
</evidence>
<dbReference type="KEGG" id="pgri:PgNI_07536"/>
<dbReference type="SMART" id="SM00066">
    <property type="entry name" value="GAL4"/>
    <property type="match status" value="1"/>
</dbReference>
<feature type="compositionally biased region" description="Acidic residues" evidence="7">
    <location>
        <begin position="300"/>
        <end position="318"/>
    </location>
</feature>
<dbReference type="GO" id="GO:0005634">
    <property type="term" value="C:nucleus"/>
    <property type="evidence" value="ECO:0007669"/>
    <property type="project" value="UniProtKB-SubCell"/>
</dbReference>
<evidence type="ECO:0000313" key="9">
    <source>
        <dbReference type="Proteomes" id="UP000515153"/>
    </source>
</evidence>
<keyword evidence="3" id="KW-0805">Transcription regulation</keyword>
<feature type="domain" description="Zn(2)-C6 fungal-type" evidence="8">
    <location>
        <begin position="63"/>
        <end position="89"/>
    </location>
</feature>
<evidence type="ECO:0000256" key="7">
    <source>
        <dbReference type="SAM" id="MobiDB-lite"/>
    </source>
</evidence>
<comment type="subcellular location">
    <subcellularLocation>
        <location evidence="1">Nucleus</location>
    </subcellularLocation>
</comment>
<accession>A0A6P8B3A0</accession>
<evidence type="ECO:0000313" key="10">
    <source>
        <dbReference type="RefSeq" id="XP_030981662.1"/>
    </source>
</evidence>
<keyword evidence="2" id="KW-0862">Zinc</keyword>
<feature type="region of interest" description="Disordered" evidence="7">
    <location>
        <begin position="1"/>
        <end position="61"/>
    </location>
</feature>
<name>A0A6P8B3A0_PYRGI</name>
<keyword evidence="4" id="KW-0238">DNA-binding</keyword>
<dbReference type="Proteomes" id="UP000515153">
    <property type="component" value="Unplaced"/>
</dbReference>
<dbReference type="Pfam" id="PF11951">
    <property type="entry name" value="Fungal_trans_2"/>
    <property type="match status" value="1"/>
</dbReference>
<dbReference type="SUPFAM" id="SSF57701">
    <property type="entry name" value="Zn2/Cys6 DNA-binding domain"/>
    <property type="match status" value="1"/>
</dbReference>
<reference evidence="10" key="1">
    <citation type="journal article" date="2019" name="Mol. Biol. Evol.">
        <title>Blast fungal genomes show frequent chromosomal changes, gene gains and losses, and effector gene turnover.</title>
        <authorList>
            <person name="Gomez Luciano L.B."/>
            <person name="Jason Tsai I."/>
            <person name="Chuma I."/>
            <person name="Tosa Y."/>
            <person name="Chen Y.H."/>
            <person name="Li J.Y."/>
            <person name="Li M.Y."/>
            <person name="Jade Lu M.Y."/>
            <person name="Nakayashiki H."/>
            <person name="Li W.H."/>
        </authorList>
    </citation>
    <scope>NUCLEOTIDE SEQUENCE</scope>
    <source>
        <strain evidence="10">NI907</strain>
    </source>
</reference>
<evidence type="ECO:0000256" key="2">
    <source>
        <dbReference type="ARBA" id="ARBA00022833"/>
    </source>
</evidence>
<evidence type="ECO:0000256" key="1">
    <source>
        <dbReference type="ARBA" id="ARBA00004123"/>
    </source>
</evidence>
<sequence length="1022" mass="112417">MDSTSVQVEAGRSDEDDPRRGSEQAGGAENEEDDGTQKAPVKKRTKTGCLKRSRQDLTDHQACRKRRIKCDEQKPTCNNCIKSKRQCIYGSQRVIFKEPISAYGGPYGPIGYQSLHGSEMNAQMAAATAAAARSRQQQGQLPMIAPRPPAAVGPQPGAPEFGGLYQGVPQAISFTDPSGINFAASGAYQGYPPEHIGSHAMFLQQTPVHHLQGLPLQQPLDQTTQFQQVVPQRIAPPGYSVVRDHDHDAVPPASTTSYQPQAIASTSGFANFDSQGQLGPSEITEAWQKPEELYWHSDDEASMVDSDDEEEDEDDDTFDRERDATNLRSNHMGIMVRRQVKGMTADGTYGTQLRTPASCLGSDDMLASYHPAAHMSPLNDGQVALVFWHFVNVTARAMSLYERHPLDASPMFQGRPVPKSRQHIWTYTFPIIAFHHPALLQAMLALGSLQMATLQNAPTTASMKHYHLSLRRIAKNYQSPSKRTSPATLAATLLLGFYEVWNSDHEKWCKHLWGARAILKEIPLRSMTRDYLRTKRKMKSAAQAAAGGYSSNDGIYYQDLSGDFSDLFDTQIEGFNAGFLEELSGQPVNFGSDGQVIEDYDPSRHQKLMTEKDMEDYKQIVDLNWWYCKMDHGISTLDTGRPKSSYWANRFHVGIPQPLKDHHTLILTTTIRYGTYDHLILLLGRLCNFASNDLARKRMAWAKGAGGGPPPGKPQGGPGGGGPGQSPPSFAGMMPTSGNFSVPAGFSPPREPSGNTSGPADETSLDELTNAALAEWESIRQAFELFHSSLGPDFGPLTSEFEPPKPSPFGPALTYRTYSIAGVFMNYYMGLIVLYRAHPSMPPVAMAAAGMAAQQTGMYANTIGRILAGLVDVTPGMSEITTVVGGILIESCFPMFVAGVQYQDNNQRGWTIGRLLDVARLTGWRSAHQIAGGCESAWIKAASLKRGPPYERPRHLITPSNGSVWNGPRRIDKRIKELEDERARDGEPEGQLVLAKEEKAHFALGLIAVEHDFHRLDLSRND</sequence>
<dbReference type="AlphaFoldDB" id="A0A6P8B3A0"/>
<dbReference type="GeneID" id="41962455"/>
<dbReference type="PROSITE" id="PS50048">
    <property type="entry name" value="ZN2_CY6_FUNGAL_2"/>
    <property type="match status" value="1"/>
</dbReference>
<keyword evidence="5" id="KW-0804">Transcription</keyword>
<dbReference type="GO" id="GO:0008270">
    <property type="term" value="F:zinc ion binding"/>
    <property type="evidence" value="ECO:0007669"/>
    <property type="project" value="InterPro"/>
</dbReference>
<dbReference type="CDD" id="cd00067">
    <property type="entry name" value="GAL4"/>
    <property type="match status" value="1"/>
</dbReference>
<dbReference type="Gene3D" id="4.10.240.10">
    <property type="entry name" value="Zn(2)-C6 fungal-type DNA-binding domain"/>
    <property type="match status" value="1"/>
</dbReference>
<proteinExistence type="predicted"/>
<dbReference type="GO" id="GO:0000981">
    <property type="term" value="F:DNA-binding transcription factor activity, RNA polymerase II-specific"/>
    <property type="evidence" value="ECO:0007669"/>
    <property type="project" value="InterPro"/>
</dbReference>
<evidence type="ECO:0000256" key="3">
    <source>
        <dbReference type="ARBA" id="ARBA00023015"/>
    </source>
</evidence>
<organism evidence="9 10">
    <name type="scientific">Pyricularia grisea</name>
    <name type="common">Crabgrass-specific blast fungus</name>
    <name type="synonym">Magnaporthe grisea</name>
    <dbReference type="NCBI Taxonomy" id="148305"/>
    <lineage>
        <taxon>Eukaryota</taxon>
        <taxon>Fungi</taxon>
        <taxon>Dikarya</taxon>
        <taxon>Ascomycota</taxon>
        <taxon>Pezizomycotina</taxon>
        <taxon>Sordariomycetes</taxon>
        <taxon>Sordariomycetidae</taxon>
        <taxon>Magnaporthales</taxon>
        <taxon>Pyriculariaceae</taxon>
        <taxon>Pyricularia</taxon>
    </lineage>
</organism>
<feature type="region of interest" description="Disordered" evidence="7">
    <location>
        <begin position="701"/>
        <end position="763"/>
    </location>
</feature>